<keyword evidence="3" id="KW-1185">Reference proteome</keyword>
<evidence type="ECO:0000313" key="3">
    <source>
        <dbReference type="Proteomes" id="UP000789405"/>
    </source>
</evidence>
<feature type="transmembrane region" description="Helical" evidence="1">
    <location>
        <begin position="15"/>
        <end position="33"/>
    </location>
</feature>
<accession>A0A9N9PJ79</accession>
<dbReference type="Proteomes" id="UP000789405">
    <property type="component" value="Unassembled WGS sequence"/>
</dbReference>
<proteinExistence type="predicted"/>
<organism evidence="2 3">
    <name type="scientific">Dentiscutata erythropus</name>
    <dbReference type="NCBI Taxonomy" id="1348616"/>
    <lineage>
        <taxon>Eukaryota</taxon>
        <taxon>Fungi</taxon>
        <taxon>Fungi incertae sedis</taxon>
        <taxon>Mucoromycota</taxon>
        <taxon>Glomeromycotina</taxon>
        <taxon>Glomeromycetes</taxon>
        <taxon>Diversisporales</taxon>
        <taxon>Gigasporaceae</taxon>
        <taxon>Dentiscutata</taxon>
    </lineage>
</organism>
<evidence type="ECO:0000256" key="1">
    <source>
        <dbReference type="SAM" id="Phobius"/>
    </source>
</evidence>
<feature type="non-terminal residue" evidence="2">
    <location>
        <position position="85"/>
    </location>
</feature>
<keyword evidence="1" id="KW-0472">Membrane</keyword>
<protein>
    <submittedName>
        <fullName evidence="2">16246_t:CDS:1</fullName>
    </submittedName>
</protein>
<dbReference type="EMBL" id="CAJVPY010061235">
    <property type="protein sequence ID" value="CAG8821811.1"/>
    <property type="molecule type" value="Genomic_DNA"/>
</dbReference>
<dbReference type="AlphaFoldDB" id="A0A9N9PJ79"/>
<reference evidence="2" key="1">
    <citation type="submission" date="2021-06" db="EMBL/GenBank/DDBJ databases">
        <authorList>
            <person name="Kallberg Y."/>
            <person name="Tangrot J."/>
            <person name="Rosling A."/>
        </authorList>
    </citation>
    <scope>NUCLEOTIDE SEQUENCE</scope>
    <source>
        <strain evidence="2">MA453B</strain>
    </source>
</reference>
<sequence>DCQDQDHYQTEDNSFFFYVVLPKNILSIRYLVFGNWRIPIVMRVCVQEHEYQFFWFHEMICNEGSSNIGSTQIFIGSRHDPLVPV</sequence>
<keyword evidence="1" id="KW-1133">Transmembrane helix</keyword>
<keyword evidence="1" id="KW-0812">Transmembrane</keyword>
<name>A0A9N9PJ79_9GLOM</name>
<evidence type="ECO:0000313" key="2">
    <source>
        <dbReference type="EMBL" id="CAG8821811.1"/>
    </source>
</evidence>
<gene>
    <name evidence="2" type="ORF">DERYTH_LOCUS27198</name>
</gene>
<comment type="caution">
    <text evidence="2">The sequence shown here is derived from an EMBL/GenBank/DDBJ whole genome shotgun (WGS) entry which is preliminary data.</text>
</comment>